<feature type="transmembrane region" description="Helical" evidence="2">
    <location>
        <begin position="97"/>
        <end position="118"/>
    </location>
</feature>
<dbReference type="EMBL" id="VFPT01000004">
    <property type="protein sequence ID" value="TQM89944.1"/>
    <property type="molecule type" value="Genomic_DNA"/>
</dbReference>
<keyword evidence="2" id="KW-0812">Transmembrane</keyword>
<dbReference type="AlphaFoldDB" id="A0A543K4I3"/>
<evidence type="ECO:0000256" key="2">
    <source>
        <dbReference type="SAM" id="Phobius"/>
    </source>
</evidence>
<feature type="region of interest" description="Disordered" evidence="1">
    <location>
        <begin position="60"/>
        <end position="82"/>
    </location>
</feature>
<comment type="caution">
    <text evidence="3">The sequence shown here is derived from an EMBL/GenBank/DDBJ whole genome shotgun (WGS) entry which is preliminary data.</text>
</comment>
<evidence type="ECO:0000313" key="3">
    <source>
        <dbReference type="EMBL" id="TQM89944.1"/>
    </source>
</evidence>
<proteinExistence type="predicted"/>
<keyword evidence="2" id="KW-0472">Membrane</keyword>
<evidence type="ECO:0000256" key="1">
    <source>
        <dbReference type="SAM" id="MobiDB-lite"/>
    </source>
</evidence>
<organism evidence="3 4">
    <name type="scientific">Roseinatronobacter monicus</name>
    <dbReference type="NCBI Taxonomy" id="393481"/>
    <lineage>
        <taxon>Bacteria</taxon>
        <taxon>Pseudomonadati</taxon>
        <taxon>Pseudomonadota</taxon>
        <taxon>Alphaproteobacteria</taxon>
        <taxon>Rhodobacterales</taxon>
        <taxon>Paracoccaceae</taxon>
        <taxon>Roseinatronobacter</taxon>
    </lineage>
</organism>
<keyword evidence="4" id="KW-1185">Reference proteome</keyword>
<dbReference type="RefSeq" id="WP_142085539.1">
    <property type="nucleotide sequence ID" value="NZ_VFPT01000004.1"/>
</dbReference>
<gene>
    <name evidence="3" type="ORF">BD293_4262</name>
</gene>
<name>A0A543K4I3_9RHOB</name>
<protein>
    <submittedName>
        <fullName evidence="3">Uncharacterized protein</fullName>
    </submittedName>
</protein>
<feature type="region of interest" description="Disordered" evidence="1">
    <location>
        <begin position="174"/>
        <end position="202"/>
    </location>
</feature>
<sequence length="202" mass="22349">MSNGDLKIHMIEPGAIAALGDAPALATTSATKLTRVDLRRPEVQSEDPVLATATMRYWFPEPPAPGGREPETEPAQQRPEPERAKWFDRLSHMAAKVLPIFAVLAPTTVVLIVSFYYIDWRTRWIVSLQTHGANAPHFELKCNLLEMQASLTGDDRLQEQLAAFRCPGAYSSGRPLEPARTSSRPFHIATPGPHENADSAER</sequence>
<evidence type="ECO:0000313" key="4">
    <source>
        <dbReference type="Proteomes" id="UP000320582"/>
    </source>
</evidence>
<keyword evidence="2" id="KW-1133">Transmembrane helix</keyword>
<accession>A0A543K4I3</accession>
<dbReference type="Proteomes" id="UP000320582">
    <property type="component" value="Unassembled WGS sequence"/>
</dbReference>
<reference evidence="3 4" key="1">
    <citation type="submission" date="2019-06" db="EMBL/GenBank/DDBJ databases">
        <title>Genomic Encyclopedia of Archaeal and Bacterial Type Strains, Phase II (KMG-II): from individual species to whole genera.</title>
        <authorList>
            <person name="Goeker M."/>
        </authorList>
    </citation>
    <scope>NUCLEOTIDE SEQUENCE [LARGE SCALE GENOMIC DNA]</scope>
    <source>
        <strain evidence="3 4">DSM 18423</strain>
    </source>
</reference>